<proteinExistence type="predicted"/>
<comment type="caution">
    <text evidence="1">The sequence shown here is derived from an EMBL/GenBank/DDBJ whole genome shotgun (WGS) entry which is preliminary data.</text>
</comment>
<reference evidence="2" key="1">
    <citation type="journal article" date="2022" name="Mol. Ecol. Resour.">
        <title>The genomes of chicory, endive, great burdock and yacon provide insights into Asteraceae palaeo-polyploidization history and plant inulin production.</title>
        <authorList>
            <person name="Fan W."/>
            <person name="Wang S."/>
            <person name="Wang H."/>
            <person name="Wang A."/>
            <person name="Jiang F."/>
            <person name="Liu H."/>
            <person name="Zhao H."/>
            <person name="Xu D."/>
            <person name="Zhang Y."/>
        </authorList>
    </citation>
    <scope>NUCLEOTIDE SEQUENCE [LARGE SCALE GENOMIC DNA]</scope>
    <source>
        <strain evidence="2">cv. Yunnan</strain>
    </source>
</reference>
<protein>
    <submittedName>
        <fullName evidence="1">Uncharacterized protein</fullName>
    </submittedName>
</protein>
<keyword evidence="2" id="KW-1185">Reference proteome</keyword>
<name>A0ACB9HTK1_9ASTR</name>
<evidence type="ECO:0000313" key="1">
    <source>
        <dbReference type="EMBL" id="KAI3799054.1"/>
    </source>
</evidence>
<accession>A0ACB9HTK1</accession>
<sequence length="125" mass="13894">MIVTIMNLDIEGSRVEETANAALYAQNWNAKKCSMLGFGYDSSADDYKEASGHGQESNESVQGGVKGNIMRPIRRNGKIEPEINEADTKKLRLIKEKRVLAPEEPYQSPNCVCKSLPLFVHAQHS</sequence>
<gene>
    <name evidence="1" type="ORF">L1987_34343</name>
</gene>
<evidence type="ECO:0000313" key="2">
    <source>
        <dbReference type="Proteomes" id="UP001056120"/>
    </source>
</evidence>
<organism evidence="1 2">
    <name type="scientific">Smallanthus sonchifolius</name>
    <dbReference type="NCBI Taxonomy" id="185202"/>
    <lineage>
        <taxon>Eukaryota</taxon>
        <taxon>Viridiplantae</taxon>
        <taxon>Streptophyta</taxon>
        <taxon>Embryophyta</taxon>
        <taxon>Tracheophyta</taxon>
        <taxon>Spermatophyta</taxon>
        <taxon>Magnoliopsida</taxon>
        <taxon>eudicotyledons</taxon>
        <taxon>Gunneridae</taxon>
        <taxon>Pentapetalae</taxon>
        <taxon>asterids</taxon>
        <taxon>campanulids</taxon>
        <taxon>Asterales</taxon>
        <taxon>Asteraceae</taxon>
        <taxon>Asteroideae</taxon>
        <taxon>Heliantheae alliance</taxon>
        <taxon>Millerieae</taxon>
        <taxon>Smallanthus</taxon>
    </lineage>
</organism>
<reference evidence="1 2" key="2">
    <citation type="journal article" date="2022" name="Mol. Ecol. Resour.">
        <title>The genomes of chicory, endive, great burdock and yacon provide insights into Asteraceae paleo-polyploidization history and plant inulin production.</title>
        <authorList>
            <person name="Fan W."/>
            <person name="Wang S."/>
            <person name="Wang H."/>
            <person name="Wang A."/>
            <person name="Jiang F."/>
            <person name="Liu H."/>
            <person name="Zhao H."/>
            <person name="Xu D."/>
            <person name="Zhang Y."/>
        </authorList>
    </citation>
    <scope>NUCLEOTIDE SEQUENCE [LARGE SCALE GENOMIC DNA]</scope>
    <source>
        <strain evidence="2">cv. Yunnan</strain>
        <tissue evidence="1">Leaves</tissue>
    </source>
</reference>
<dbReference type="Proteomes" id="UP001056120">
    <property type="component" value="Linkage Group LG11"/>
</dbReference>
<dbReference type="EMBL" id="CM042028">
    <property type="protein sequence ID" value="KAI3799054.1"/>
    <property type="molecule type" value="Genomic_DNA"/>
</dbReference>